<evidence type="ECO:0000256" key="4">
    <source>
        <dbReference type="ARBA" id="ARBA00022946"/>
    </source>
</evidence>
<evidence type="ECO:0000256" key="6">
    <source>
        <dbReference type="ARBA" id="ARBA00023054"/>
    </source>
</evidence>
<feature type="coiled-coil region" evidence="11">
    <location>
        <begin position="124"/>
        <end position="151"/>
    </location>
</feature>
<comment type="function">
    <text evidence="9">Required for the maintenance of the structure of the mitochondrial inner membrane. Involved in mitochondrial morphology. Causes growth arrest when highly overexpressed.</text>
</comment>
<sequence length="443" mass="49427">MYGFSSTGSAVLPRISGPGLEQPSQKMLSRTAPARKRVGLLHWSSRRTNHNQQQQPSTPDLTTIGTTGEDATGTPSNTPKTEKFNHSEYLKPIKQHFKTVQTNLTDQLSDLPTKLSQITGYGDIDKLKSLVTQTESDLRASRENAIQAKNQYNQAALKRAESIKEVNDLLARKASWSDLDLARFTTLVRTDHSNEQAESEAKKNLDEAEAKVDNQFTNMMQAILTRYHEEQVWSDKIRALSTTFSISITLINVLVFLAAIVLVEPYKRLKVVSEVEERIVKRDANNADILDRALNAVVDRLSSTEKQLSEVVLSLQVAAVPSTSSSSTSPSNLENENQIPAVPGIELELDQLEDPISIPTSSSVTDLRNDIMNSEESKKIEEETKIEKEESSTTKEAAEVEEQSTLPSSSNHHPPQPSSSWYEKLNQVKENWIDNHDYNNPDS</sequence>
<evidence type="ECO:0000256" key="11">
    <source>
        <dbReference type="SAM" id="Coils"/>
    </source>
</evidence>
<dbReference type="Pfam" id="PF05546">
    <property type="entry name" value="She9_MDM33"/>
    <property type="match status" value="1"/>
</dbReference>
<keyword evidence="4 10" id="KW-0809">Transit peptide</keyword>
<keyword evidence="6 11" id="KW-0175">Coiled coil</keyword>
<dbReference type="Proteomes" id="UP000239156">
    <property type="component" value="Unassembled WGS sequence"/>
</dbReference>
<evidence type="ECO:0000256" key="9">
    <source>
        <dbReference type="ARBA" id="ARBA00024807"/>
    </source>
</evidence>
<dbReference type="VEuPathDB" id="FungiDB:PSTT_14473"/>
<keyword evidence="5 10" id="KW-1133">Transmembrane helix</keyword>
<evidence type="ECO:0000313" key="14">
    <source>
        <dbReference type="Proteomes" id="UP000239156"/>
    </source>
</evidence>
<dbReference type="AlphaFoldDB" id="A0A2S4UM19"/>
<evidence type="ECO:0000256" key="8">
    <source>
        <dbReference type="ARBA" id="ARBA00023136"/>
    </source>
</evidence>
<comment type="caution">
    <text evidence="13">The sequence shown here is derived from an EMBL/GenBank/DDBJ whole genome shotgun (WGS) entry which is preliminary data.</text>
</comment>
<evidence type="ECO:0000256" key="7">
    <source>
        <dbReference type="ARBA" id="ARBA00023128"/>
    </source>
</evidence>
<dbReference type="PANTHER" id="PTHR31961">
    <property type="entry name" value="SENSITIVE TO HIGH EXPRESSION PROTEIN 9, MITOCHONDRIAL"/>
    <property type="match status" value="1"/>
</dbReference>
<dbReference type="GO" id="GO:0007007">
    <property type="term" value="P:inner mitochondrial membrane organization"/>
    <property type="evidence" value="ECO:0007669"/>
    <property type="project" value="TreeGrafter"/>
</dbReference>
<feature type="transmembrane region" description="Helical" evidence="10">
    <location>
        <begin position="244"/>
        <end position="263"/>
    </location>
</feature>
<evidence type="ECO:0000256" key="5">
    <source>
        <dbReference type="ARBA" id="ARBA00022989"/>
    </source>
</evidence>
<evidence type="ECO:0000256" key="2">
    <source>
        <dbReference type="ARBA" id="ARBA00022692"/>
    </source>
</evidence>
<feature type="region of interest" description="Disordered" evidence="12">
    <location>
        <begin position="351"/>
        <end position="443"/>
    </location>
</feature>
<accession>A0A2S4UM19</accession>
<keyword evidence="14" id="KW-1185">Reference proteome</keyword>
<keyword evidence="2 10" id="KW-0812">Transmembrane</keyword>
<comment type="subunit">
    <text evidence="10">Homooligomer.</text>
</comment>
<feature type="compositionally biased region" description="Basic and acidic residues" evidence="12">
    <location>
        <begin position="431"/>
        <end position="443"/>
    </location>
</feature>
<evidence type="ECO:0000313" key="13">
    <source>
        <dbReference type="EMBL" id="POV98358.1"/>
    </source>
</evidence>
<dbReference type="GO" id="GO:0005743">
    <property type="term" value="C:mitochondrial inner membrane"/>
    <property type="evidence" value="ECO:0007669"/>
    <property type="project" value="UniProtKB-SubCell"/>
</dbReference>
<feature type="compositionally biased region" description="Polar residues" evidence="12">
    <location>
        <begin position="50"/>
        <end position="66"/>
    </location>
</feature>
<organism evidence="13 14">
    <name type="scientific">Puccinia striiformis</name>
    <dbReference type="NCBI Taxonomy" id="27350"/>
    <lineage>
        <taxon>Eukaryota</taxon>
        <taxon>Fungi</taxon>
        <taxon>Dikarya</taxon>
        <taxon>Basidiomycota</taxon>
        <taxon>Pucciniomycotina</taxon>
        <taxon>Pucciniomycetes</taxon>
        <taxon>Pucciniales</taxon>
        <taxon>Pucciniaceae</taxon>
        <taxon>Puccinia</taxon>
    </lineage>
</organism>
<evidence type="ECO:0000256" key="10">
    <source>
        <dbReference type="RuleBase" id="RU364128"/>
    </source>
</evidence>
<evidence type="ECO:0000256" key="1">
    <source>
        <dbReference type="ARBA" id="ARBA00007472"/>
    </source>
</evidence>
<name>A0A2S4UM19_9BASI</name>
<feature type="compositionally biased region" description="Basic residues" evidence="12">
    <location>
        <begin position="33"/>
        <end position="49"/>
    </location>
</feature>
<reference evidence="13" key="1">
    <citation type="submission" date="2017-12" db="EMBL/GenBank/DDBJ databases">
        <title>Gene loss provides genomic basis for host adaptation in cereal stripe rust fungi.</title>
        <authorList>
            <person name="Xia C."/>
        </authorList>
    </citation>
    <scope>NUCLEOTIDE SEQUENCE [LARGE SCALE GENOMIC DNA]</scope>
    <source>
        <strain evidence="13">93-210</strain>
    </source>
</reference>
<dbReference type="EMBL" id="PKSL01000229">
    <property type="protein sequence ID" value="POV98358.1"/>
    <property type="molecule type" value="Genomic_DNA"/>
</dbReference>
<dbReference type="PANTHER" id="PTHR31961:SF3">
    <property type="entry name" value="SENSITIVE TO HIGH EXPRESSION PROTEIN 9, MITOCHONDRIAL"/>
    <property type="match status" value="1"/>
</dbReference>
<evidence type="ECO:0000256" key="3">
    <source>
        <dbReference type="ARBA" id="ARBA00022792"/>
    </source>
</evidence>
<proteinExistence type="inferred from homology"/>
<keyword evidence="3 10" id="KW-0999">Mitochondrion inner membrane</keyword>
<gene>
    <name evidence="13" type="ORF">PSTT_14473</name>
</gene>
<keyword evidence="7 10" id="KW-0496">Mitochondrion</keyword>
<evidence type="ECO:0000256" key="12">
    <source>
        <dbReference type="SAM" id="MobiDB-lite"/>
    </source>
</evidence>
<dbReference type="InterPro" id="IPR008839">
    <property type="entry name" value="MDM33_fungi"/>
</dbReference>
<comment type="caution">
    <text evidence="10">Lacks conserved residue(s) required for the propagation of feature annotation.</text>
</comment>
<feature type="compositionally biased region" description="Basic and acidic residues" evidence="12">
    <location>
        <begin position="375"/>
        <end position="398"/>
    </location>
</feature>
<protein>
    <recommendedName>
        <fullName evidence="10">Sensitive to high expression protein 9, mitochondrial</fullName>
    </recommendedName>
</protein>
<comment type="similarity">
    <text evidence="1 10">Belongs to the SHE9 family.</text>
</comment>
<keyword evidence="8 10" id="KW-0472">Membrane</keyword>
<comment type="subcellular location">
    <subcellularLocation>
        <location evidence="10">Mitochondrion inner membrane</location>
        <topology evidence="10">Multi-pass membrane protein</topology>
    </subcellularLocation>
</comment>
<feature type="region of interest" description="Disordered" evidence="12">
    <location>
        <begin position="1"/>
        <end position="83"/>
    </location>
</feature>